<sequence>MTNIYRGSKDCAVKLLQEFGRNAYNADLCKYYQHAL</sequence>
<proteinExistence type="predicted"/>
<organism evidence="1 2">
    <name type="scientific">Armadillidium nasatum</name>
    <dbReference type="NCBI Taxonomy" id="96803"/>
    <lineage>
        <taxon>Eukaryota</taxon>
        <taxon>Metazoa</taxon>
        <taxon>Ecdysozoa</taxon>
        <taxon>Arthropoda</taxon>
        <taxon>Crustacea</taxon>
        <taxon>Multicrustacea</taxon>
        <taxon>Malacostraca</taxon>
        <taxon>Eumalacostraca</taxon>
        <taxon>Peracarida</taxon>
        <taxon>Isopoda</taxon>
        <taxon>Oniscidea</taxon>
        <taxon>Crinocheta</taxon>
        <taxon>Armadillidiidae</taxon>
        <taxon>Armadillidium</taxon>
    </lineage>
</organism>
<gene>
    <name evidence="1" type="ORF">Anas_13816</name>
</gene>
<name>A0A5N5TDB5_9CRUS</name>
<accession>A0A5N5TDB5</accession>
<dbReference type="EMBL" id="SEYY01005881">
    <property type="protein sequence ID" value="KAB7503105.1"/>
    <property type="molecule type" value="Genomic_DNA"/>
</dbReference>
<reference evidence="1 2" key="1">
    <citation type="journal article" date="2019" name="PLoS Biol.">
        <title>Sex chromosomes control vertical transmission of feminizing Wolbachia symbionts in an isopod.</title>
        <authorList>
            <person name="Becking T."/>
            <person name="Chebbi M.A."/>
            <person name="Giraud I."/>
            <person name="Moumen B."/>
            <person name="Laverre T."/>
            <person name="Caubet Y."/>
            <person name="Peccoud J."/>
            <person name="Gilbert C."/>
            <person name="Cordaux R."/>
        </authorList>
    </citation>
    <scope>NUCLEOTIDE SEQUENCE [LARGE SCALE GENOMIC DNA]</scope>
    <source>
        <strain evidence="1">ANa2</strain>
        <tissue evidence="1">Whole body excluding digestive tract and cuticle</tissue>
    </source>
</reference>
<evidence type="ECO:0000313" key="2">
    <source>
        <dbReference type="Proteomes" id="UP000326759"/>
    </source>
</evidence>
<feature type="non-terminal residue" evidence="1">
    <location>
        <position position="36"/>
    </location>
</feature>
<protein>
    <submittedName>
        <fullName evidence="1">Uncharacterized protein</fullName>
    </submittedName>
</protein>
<keyword evidence="2" id="KW-1185">Reference proteome</keyword>
<dbReference type="AlphaFoldDB" id="A0A5N5TDB5"/>
<comment type="caution">
    <text evidence="1">The sequence shown here is derived from an EMBL/GenBank/DDBJ whole genome shotgun (WGS) entry which is preliminary data.</text>
</comment>
<dbReference type="Proteomes" id="UP000326759">
    <property type="component" value="Unassembled WGS sequence"/>
</dbReference>
<evidence type="ECO:0000313" key="1">
    <source>
        <dbReference type="EMBL" id="KAB7503105.1"/>
    </source>
</evidence>